<gene>
    <name evidence="2" type="ORF">BJ875DRAFT_437657</name>
</gene>
<sequence length="547" mass="62864">MTSLVEFLDSLRLEDGQPDMQARRTELESLVHNISLDERRYLKDQLHPHTFQKDICGHLPTELLLHISSCLDLKDLMGARAVSRAWNRAFTNLDMTLAIVKTHFGPEWKDLLKNENPEMQHEQHQTLSKWLPRAASRRIRRLQGRYYSKSLHKYEEVPPLEGLAWPASRNPQYCNGRVAYNRDNRSIVVWNLKTNTTAVVMEENRVEIHQWELSDEYIVCWEAYHRSPLFAMPLDDTGQDGMTRRISLPSSVLRVSISHNQVAIITTASEVMIWTIGGSLKLMKTGKLPDTLAGFIEHTTPSIESASFHAHDKHNIYIVYRGSNLWVPKLGDQGHLPNIVIQEYLEGEWVATHVFQKPHAHEAANLVKFSRLEDNRAAAISFLERDDVRNGHYPDENAVIITQMTAFGFYTHIWTSQSSTLPEFPFQALKLLFTPPMVDTSEILLWRNQILHFNYYDKRLISIADPSLPSWISDLTEWDIDIDAIRGPGVNDRGEPTPTRPSRISIQGDDDFVVCSGDEGYCVWFFDKEAEAARVATLRRERIVDVS</sequence>
<name>A0A9P7YRD4_9HELO</name>
<dbReference type="CDD" id="cd09917">
    <property type="entry name" value="F-box_SF"/>
    <property type="match status" value="1"/>
</dbReference>
<organism evidence="2 3">
    <name type="scientific">Amylocarpus encephaloides</name>
    <dbReference type="NCBI Taxonomy" id="45428"/>
    <lineage>
        <taxon>Eukaryota</taxon>
        <taxon>Fungi</taxon>
        <taxon>Dikarya</taxon>
        <taxon>Ascomycota</taxon>
        <taxon>Pezizomycotina</taxon>
        <taxon>Leotiomycetes</taxon>
        <taxon>Helotiales</taxon>
        <taxon>Helotiales incertae sedis</taxon>
        <taxon>Amylocarpus</taxon>
    </lineage>
</organism>
<dbReference type="Gene3D" id="1.20.1280.50">
    <property type="match status" value="1"/>
</dbReference>
<accession>A0A9P7YRD4</accession>
<keyword evidence="3" id="KW-1185">Reference proteome</keyword>
<evidence type="ECO:0000259" key="1">
    <source>
        <dbReference type="SMART" id="SM00256"/>
    </source>
</evidence>
<comment type="caution">
    <text evidence="2">The sequence shown here is derived from an EMBL/GenBank/DDBJ whole genome shotgun (WGS) entry which is preliminary data.</text>
</comment>
<dbReference type="InterPro" id="IPR036047">
    <property type="entry name" value="F-box-like_dom_sf"/>
</dbReference>
<evidence type="ECO:0000313" key="3">
    <source>
        <dbReference type="Proteomes" id="UP000824998"/>
    </source>
</evidence>
<dbReference type="Pfam" id="PF12937">
    <property type="entry name" value="F-box-like"/>
    <property type="match status" value="1"/>
</dbReference>
<dbReference type="AlphaFoldDB" id="A0A9P7YRD4"/>
<dbReference type="SMART" id="SM00256">
    <property type="entry name" value="FBOX"/>
    <property type="match status" value="1"/>
</dbReference>
<reference evidence="2" key="1">
    <citation type="journal article" date="2021" name="IMA Fungus">
        <title>Genomic characterization of three marine fungi, including Emericellopsis atlantica sp. nov. with signatures of a generalist lifestyle and marine biomass degradation.</title>
        <authorList>
            <person name="Hagestad O.C."/>
            <person name="Hou L."/>
            <person name="Andersen J.H."/>
            <person name="Hansen E.H."/>
            <person name="Altermark B."/>
            <person name="Li C."/>
            <person name="Kuhnert E."/>
            <person name="Cox R.J."/>
            <person name="Crous P.W."/>
            <person name="Spatafora J.W."/>
            <person name="Lail K."/>
            <person name="Amirebrahimi M."/>
            <person name="Lipzen A."/>
            <person name="Pangilinan J."/>
            <person name="Andreopoulos W."/>
            <person name="Hayes R.D."/>
            <person name="Ng V."/>
            <person name="Grigoriev I.V."/>
            <person name="Jackson S.A."/>
            <person name="Sutton T.D.S."/>
            <person name="Dobson A.D.W."/>
            <person name="Rama T."/>
        </authorList>
    </citation>
    <scope>NUCLEOTIDE SEQUENCE</scope>
    <source>
        <strain evidence="2">TRa018bII</strain>
    </source>
</reference>
<dbReference type="InterPro" id="IPR001810">
    <property type="entry name" value="F-box_dom"/>
</dbReference>
<feature type="domain" description="F-box" evidence="1">
    <location>
        <begin position="59"/>
        <end position="99"/>
    </location>
</feature>
<protein>
    <recommendedName>
        <fullName evidence="1">F-box domain-containing protein</fullName>
    </recommendedName>
</protein>
<dbReference type="Proteomes" id="UP000824998">
    <property type="component" value="Unassembled WGS sequence"/>
</dbReference>
<proteinExistence type="predicted"/>
<dbReference type="SUPFAM" id="SSF81383">
    <property type="entry name" value="F-box domain"/>
    <property type="match status" value="1"/>
</dbReference>
<evidence type="ECO:0000313" key="2">
    <source>
        <dbReference type="EMBL" id="KAG9238297.1"/>
    </source>
</evidence>
<dbReference type="EMBL" id="MU251372">
    <property type="protein sequence ID" value="KAG9238297.1"/>
    <property type="molecule type" value="Genomic_DNA"/>
</dbReference>
<dbReference type="OrthoDB" id="5295250at2759"/>